<gene>
    <name evidence="1" type="ORF">HGP29_23665</name>
</gene>
<keyword evidence="2" id="KW-1185">Reference proteome</keyword>
<evidence type="ECO:0000313" key="1">
    <source>
        <dbReference type="EMBL" id="NLR94222.1"/>
    </source>
</evidence>
<reference evidence="1 2" key="1">
    <citation type="submission" date="2020-04" db="EMBL/GenBank/DDBJ databases">
        <title>Flammeovirga sp. SR4, a novel species isolated from seawater.</title>
        <authorList>
            <person name="Wang X."/>
        </authorList>
    </citation>
    <scope>NUCLEOTIDE SEQUENCE [LARGE SCALE GENOMIC DNA]</scope>
    <source>
        <strain evidence="1 2">SR4</strain>
    </source>
</reference>
<dbReference type="Proteomes" id="UP000585050">
    <property type="component" value="Unassembled WGS sequence"/>
</dbReference>
<dbReference type="AlphaFoldDB" id="A0A7X8SQ93"/>
<comment type="caution">
    <text evidence="1">The sequence shown here is derived from an EMBL/GenBank/DDBJ whole genome shotgun (WGS) entry which is preliminary data.</text>
</comment>
<accession>A0A7X8SQ93</accession>
<dbReference type="EMBL" id="JABAIL010000010">
    <property type="protein sequence ID" value="NLR94222.1"/>
    <property type="molecule type" value="Genomic_DNA"/>
</dbReference>
<organism evidence="1 2">
    <name type="scientific">Flammeovirga agarivorans</name>
    <dbReference type="NCBI Taxonomy" id="2726742"/>
    <lineage>
        <taxon>Bacteria</taxon>
        <taxon>Pseudomonadati</taxon>
        <taxon>Bacteroidota</taxon>
        <taxon>Cytophagia</taxon>
        <taxon>Cytophagales</taxon>
        <taxon>Flammeovirgaceae</taxon>
        <taxon>Flammeovirga</taxon>
    </lineage>
</organism>
<dbReference type="RefSeq" id="WP_168884933.1">
    <property type="nucleotide sequence ID" value="NZ_JABAIL010000010.1"/>
</dbReference>
<protein>
    <submittedName>
        <fullName evidence="1">Uncharacterized protein</fullName>
    </submittedName>
</protein>
<sequence length="199" mass="23804">MKERILLPNIRYIHGFRNKEDRLIHRAYNDFFFKVYDLQSVQDQTKFKMGFSAALTHVIMNAEQLNDEDDILNIINSHFPENEADFFIEEVELKFSDEDLLMLTLHYNQKLDTKAIAIRIGKSESDTKERIEKISRMWAQDMSLEEYLTQIEKRNIFKRISEFMIPIAPSHRKKIKKPTVGEIKKVEETFWQKVLRFIS</sequence>
<evidence type="ECO:0000313" key="2">
    <source>
        <dbReference type="Proteomes" id="UP000585050"/>
    </source>
</evidence>
<proteinExistence type="predicted"/>
<name>A0A7X8SQ93_9BACT</name>